<dbReference type="PANTHER" id="PTHR42770">
    <property type="entry name" value="AMINO ACID TRANSPORTER-RELATED"/>
    <property type="match status" value="1"/>
</dbReference>
<dbReference type="InterPro" id="IPR050367">
    <property type="entry name" value="APC_superfamily"/>
</dbReference>
<organism evidence="8 9">
    <name type="scientific">Escherichia coli</name>
    <dbReference type="NCBI Taxonomy" id="562"/>
    <lineage>
        <taxon>Bacteria</taxon>
        <taxon>Pseudomonadati</taxon>
        <taxon>Pseudomonadota</taxon>
        <taxon>Gammaproteobacteria</taxon>
        <taxon>Enterobacterales</taxon>
        <taxon>Enterobacteriaceae</taxon>
        <taxon>Escherichia</taxon>
    </lineage>
</organism>
<keyword evidence="5 7" id="KW-1133">Transmembrane helix</keyword>
<feature type="transmembrane region" description="Helical" evidence="7">
    <location>
        <begin position="126"/>
        <end position="146"/>
    </location>
</feature>
<evidence type="ECO:0000256" key="6">
    <source>
        <dbReference type="ARBA" id="ARBA00023136"/>
    </source>
</evidence>
<keyword evidence="2" id="KW-0813">Transport</keyword>
<reference evidence="8 9" key="1">
    <citation type="submission" date="2018-06" db="EMBL/GenBank/DDBJ databases">
        <authorList>
            <consortium name="Pathogen Informatics"/>
            <person name="Doyle S."/>
        </authorList>
    </citation>
    <scope>NUCLEOTIDE SEQUENCE [LARGE SCALE GENOMIC DNA]</scope>
    <source>
        <strain evidence="8 9">NCTC8500</strain>
    </source>
</reference>
<proteinExistence type="predicted"/>
<comment type="subcellular location">
    <subcellularLocation>
        <location evidence="1">Cell membrane</location>
        <topology evidence="1">Multi-pass membrane protein</topology>
    </subcellularLocation>
</comment>
<dbReference type="Pfam" id="PF13520">
    <property type="entry name" value="AA_permease_2"/>
    <property type="match status" value="1"/>
</dbReference>
<dbReference type="Proteomes" id="UP000254429">
    <property type="component" value="Unassembled WGS sequence"/>
</dbReference>
<evidence type="ECO:0000256" key="1">
    <source>
        <dbReference type="ARBA" id="ARBA00004651"/>
    </source>
</evidence>
<keyword evidence="6 7" id="KW-0472">Membrane</keyword>
<evidence type="ECO:0000256" key="7">
    <source>
        <dbReference type="SAM" id="Phobius"/>
    </source>
</evidence>
<evidence type="ECO:0000256" key="4">
    <source>
        <dbReference type="ARBA" id="ARBA00022692"/>
    </source>
</evidence>
<dbReference type="GO" id="GO:0005886">
    <property type="term" value="C:plasma membrane"/>
    <property type="evidence" value="ECO:0007669"/>
    <property type="project" value="UniProtKB-SubCell"/>
</dbReference>
<evidence type="ECO:0000256" key="2">
    <source>
        <dbReference type="ARBA" id="ARBA00022448"/>
    </source>
</evidence>
<keyword evidence="3" id="KW-1003">Cell membrane</keyword>
<gene>
    <name evidence="8" type="primary">ycaM_2</name>
    <name evidence="8" type="ORF">NCTC8500_03593</name>
</gene>
<keyword evidence="4 7" id="KW-0812">Transmembrane</keyword>
<dbReference type="GO" id="GO:0022857">
    <property type="term" value="F:transmembrane transporter activity"/>
    <property type="evidence" value="ECO:0007669"/>
    <property type="project" value="InterPro"/>
</dbReference>
<feature type="transmembrane region" description="Helical" evidence="7">
    <location>
        <begin position="42"/>
        <end position="63"/>
    </location>
</feature>
<dbReference type="PANTHER" id="PTHR42770:SF15">
    <property type="entry name" value="GLUTAMATE_GAMMA-AMINOBUTYRATE ANTIPORTER-RELATED"/>
    <property type="match status" value="1"/>
</dbReference>
<evidence type="ECO:0000313" key="9">
    <source>
        <dbReference type="Proteomes" id="UP000254429"/>
    </source>
</evidence>
<evidence type="ECO:0000313" key="8">
    <source>
        <dbReference type="EMBL" id="STM39772.1"/>
    </source>
</evidence>
<dbReference type="AlphaFoldDB" id="A0A377DVZ4"/>
<dbReference type="EMBL" id="UGFG01000001">
    <property type="protein sequence ID" value="STM39772.1"/>
    <property type="molecule type" value="Genomic_DNA"/>
</dbReference>
<sequence>MAGNVQEKQLRWYNIALMSFITVWGFGNVVNNYANQGLVVVFSWVFIFALYFTPYALIVGQLGSTFKDGKGGVSTWIKHTMGPGLAYLAAWTYWVVHIPYLAQKPQAILIALGWAMKGDGSLIKEYSVVALQGLTLVLFIFFMWVASRGMKSLKIVGFCGRDCYVCYVAPVCGDGGNRACNY</sequence>
<accession>A0A377DVZ4</accession>
<name>A0A377DVZ4_ECOLX</name>
<evidence type="ECO:0000256" key="3">
    <source>
        <dbReference type="ARBA" id="ARBA00022475"/>
    </source>
</evidence>
<protein>
    <submittedName>
        <fullName evidence="8">Putative amino acid permease</fullName>
    </submittedName>
</protein>
<dbReference type="InterPro" id="IPR002293">
    <property type="entry name" value="AA/rel_permease1"/>
</dbReference>
<feature type="transmembrane region" description="Helical" evidence="7">
    <location>
        <begin position="84"/>
        <end position="102"/>
    </location>
</feature>
<feature type="transmembrane region" description="Helical" evidence="7">
    <location>
        <begin position="12"/>
        <end position="30"/>
    </location>
</feature>
<evidence type="ECO:0000256" key="5">
    <source>
        <dbReference type="ARBA" id="ARBA00022989"/>
    </source>
</evidence>